<protein>
    <submittedName>
        <fullName evidence="1">Uncharacterized protein</fullName>
    </submittedName>
</protein>
<accession>A0ACB9U8V8</accession>
<comment type="caution">
    <text evidence="1">The sequence shown here is derived from an EMBL/GenBank/DDBJ whole genome shotgun (WGS) entry which is preliminary data.</text>
</comment>
<name>A0ACB9U8V8_9CETA</name>
<keyword evidence="2" id="KW-1185">Reference proteome</keyword>
<gene>
    <name evidence="1" type="ORF">MJG53_017612</name>
</gene>
<sequence>MQNQRSDRTLFQDVQKLLKTSKENPGCHGSHPSHGEELEPGHFGPVGPGFCPSRPPPLWFRESCILDEQEKLTEKMGDHVTNLHSSRLAVILPVSPVQKRSSFSSFSFLHSHCRGARALTAQRSEAFPPQCLLCYVSCACLVKRFHRKGDIGETEKGAEVFKFLEYGSVEAPYFPKQLLPRLKRKSQGCVKACQKQIEKPNASVTQGADTLTADFGVLFWWVYDWIVEKAQPGYGSQKWFPKTTPLLLSCTWTLPAIESS</sequence>
<organism evidence="1 2">
    <name type="scientific">Ovis ammon polii x Ovis aries</name>
    <dbReference type="NCBI Taxonomy" id="2918886"/>
    <lineage>
        <taxon>Eukaryota</taxon>
        <taxon>Metazoa</taxon>
        <taxon>Chordata</taxon>
        <taxon>Craniata</taxon>
        <taxon>Vertebrata</taxon>
        <taxon>Euteleostomi</taxon>
        <taxon>Mammalia</taxon>
        <taxon>Eutheria</taxon>
        <taxon>Laurasiatheria</taxon>
        <taxon>Artiodactyla</taxon>
        <taxon>Ruminantia</taxon>
        <taxon>Pecora</taxon>
        <taxon>Bovidae</taxon>
        <taxon>Caprinae</taxon>
        <taxon>Ovis</taxon>
    </lineage>
</organism>
<evidence type="ECO:0000313" key="2">
    <source>
        <dbReference type="Proteomes" id="UP001057279"/>
    </source>
</evidence>
<evidence type="ECO:0000313" key="1">
    <source>
        <dbReference type="EMBL" id="KAI4560983.1"/>
    </source>
</evidence>
<reference evidence="1" key="1">
    <citation type="submission" date="2022-03" db="EMBL/GenBank/DDBJ databases">
        <title>Genomic analyses of argali, domestic sheep and their hybrids provide insights into chromosomal evolution, heterosis and genetic basis of agronomic traits.</title>
        <authorList>
            <person name="Li M."/>
        </authorList>
    </citation>
    <scope>NUCLEOTIDE SEQUENCE</scope>
    <source>
        <strain evidence="1">F1 hybrid</strain>
    </source>
</reference>
<dbReference type="EMBL" id="CM043047">
    <property type="protein sequence ID" value="KAI4560983.1"/>
    <property type="molecule type" value="Genomic_DNA"/>
</dbReference>
<dbReference type="Proteomes" id="UP001057279">
    <property type="component" value="Linkage Group LG22"/>
</dbReference>
<proteinExistence type="predicted"/>